<feature type="transmembrane region" description="Helical" evidence="8">
    <location>
        <begin position="124"/>
        <end position="144"/>
    </location>
</feature>
<dbReference type="GO" id="GO:0016758">
    <property type="term" value="F:hexosyltransferase activity"/>
    <property type="evidence" value="ECO:0007669"/>
    <property type="project" value="TreeGrafter"/>
</dbReference>
<dbReference type="Gene3D" id="3.90.550.10">
    <property type="entry name" value="Spore Coat Polysaccharide Biosynthesis Protein SpsA, Chain A"/>
    <property type="match status" value="1"/>
</dbReference>
<evidence type="ECO:0000256" key="3">
    <source>
        <dbReference type="ARBA" id="ARBA00022679"/>
    </source>
</evidence>
<evidence type="ECO:0000256" key="2">
    <source>
        <dbReference type="ARBA" id="ARBA00022676"/>
    </source>
</evidence>
<dbReference type="SUPFAM" id="SSF53448">
    <property type="entry name" value="Nucleotide-diphospho-sugar transferases"/>
    <property type="match status" value="1"/>
</dbReference>
<feature type="transmembrane region" description="Helical" evidence="8">
    <location>
        <begin position="477"/>
        <end position="497"/>
    </location>
</feature>
<comment type="caution">
    <text evidence="10">The sequence shown here is derived from an EMBL/GenBank/DDBJ whole genome shotgun (WGS) entry which is preliminary data.</text>
</comment>
<keyword evidence="3 10" id="KW-0808">Transferase</keyword>
<organism evidence="10 11">
    <name type="scientific">Kitasatospora xanthocidica</name>
    <dbReference type="NCBI Taxonomy" id="83382"/>
    <lineage>
        <taxon>Bacteria</taxon>
        <taxon>Bacillati</taxon>
        <taxon>Actinomycetota</taxon>
        <taxon>Actinomycetes</taxon>
        <taxon>Kitasatosporales</taxon>
        <taxon>Streptomycetaceae</taxon>
        <taxon>Kitasatospora</taxon>
    </lineage>
</organism>
<sequence length="711" mass="78449">MTTPPFSRRKGVGTAHGRGAGELDEAALRALPIPEAPYDYGHFSRLAGPAYDPDEDDDLGGGVYWPEPVAPHPPSPGGPHDPTAYSPTPYGPAPTAAPYEPPRTAPYRVRYRSLLRREPHRIRAALLLMAAPVVEAVLLVWLLLPEHWPERLDETNSLVLLGDKVMIGIIAVVEVFRLVNVVSNTHATLVARDPVPVTPEPGTRVAFLTTCVPGKEPPEMVRATLTAARAVRHNGPYDVWLLDEGNDPAMRELCAELGVRHFTRAGRPHWNRPKGRFRAGTKHGNYNAWLQAHGDDYEFWVSVDTDHVPLPDFCERMLGYFRDPDVAFVVGPQVYGNYRSSGSAVTKFSESQQYLFHALIQRAGNRYGAPMFVGTNNAVRISALQSIGGLYDSITEDMATGLEFHRSRNPETGERWKSVYTPDVLAVGEGPSSWTDFFSQQLRWSRGTYETLFTQYWRVLWRLSPGRLLNYSLMVGFYPMAALTWLLGGLSSVLYLGFGASGVHVSSEIWMMLYSDAAALQLLLYTWNRKHNVSPHEPAGSSGVAGMVMSALCGPVYAASLLQALVRRRSRFVVTPKGSSASTDRLGTFRFHLFWTLVFGGAIAASYVTGYDHVAMRTWAWIALLLTLLPVLISAGDAVRRRRTRPTATLTVTGDPTAAPQVVLEKRRPRHARHARDPRAVRTAGPAQPAPPAPRPGRTSPDHADSGRPSH</sequence>
<evidence type="ECO:0000259" key="9">
    <source>
        <dbReference type="Pfam" id="PF13632"/>
    </source>
</evidence>
<evidence type="ECO:0000313" key="11">
    <source>
        <dbReference type="Proteomes" id="UP000263377"/>
    </source>
</evidence>
<name>A0A372ZWS4_9ACTN</name>
<evidence type="ECO:0000256" key="8">
    <source>
        <dbReference type="SAM" id="Phobius"/>
    </source>
</evidence>
<dbReference type="PANTHER" id="PTHR43867:SF2">
    <property type="entry name" value="CELLULOSE SYNTHASE CATALYTIC SUBUNIT A [UDP-FORMING]"/>
    <property type="match status" value="1"/>
</dbReference>
<dbReference type="Proteomes" id="UP000263377">
    <property type="component" value="Unassembled WGS sequence"/>
</dbReference>
<dbReference type="EMBL" id="QVIG01000001">
    <property type="protein sequence ID" value="RGD59777.1"/>
    <property type="molecule type" value="Genomic_DNA"/>
</dbReference>
<dbReference type="CDD" id="cd06421">
    <property type="entry name" value="CESA_CelA_like"/>
    <property type="match status" value="1"/>
</dbReference>
<dbReference type="AlphaFoldDB" id="A0A372ZWS4"/>
<gene>
    <name evidence="10" type="ORF">DR950_20105</name>
</gene>
<feature type="region of interest" description="Disordered" evidence="7">
    <location>
        <begin position="647"/>
        <end position="711"/>
    </location>
</feature>
<feature type="region of interest" description="Disordered" evidence="7">
    <location>
        <begin position="1"/>
        <end position="21"/>
    </location>
</feature>
<keyword evidence="11" id="KW-1185">Reference proteome</keyword>
<dbReference type="RefSeq" id="WP_117487917.1">
    <property type="nucleotide sequence ID" value="NZ_QVIG01000001.1"/>
</dbReference>
<dbReference type="GO" id="GO:0005886">
    <property type="term" value="C:plasma membrane"/>
    <property type="evidence" value="ECO:0007669"/>
    <property type="project" value="TreeGrafter"/>
</dbReference>
<dbReference type="Pfam" id="PF13632">
    <property type="entry name" value="Glyco_trans_2_3"/>
    <property type="match status" value="1"/>
</dbReference>
<dbReference type="InterPro" id="IPR029044">
    <property type="entry name" value="Nucleotide-diphossugar_trans"/>
</dbReference>
<keyword evidence="2" id="KW-0328">Glycosyltransferase</keyword>
<evidence type="ECO:0000256" key="4">
    <source>
        <dbReference type="ARBA" id="ARBA00022692"/>
    </source>
</evidence>
<feature type="domain" description="Glycosyltransferase 2-like" evidence="9">
    <location>
        <begin position="303"/>
        <end position="486"/>
    </location>
</feature>
<accession>A0A372ZWS4</accession>
<evidence type="ECO:0000256" key="1">
    <source>
        <dbReference type="ARBA" id="ARBA00004141"/>
    </source>
</evidence>
<dbReference type="InterPro" id="IPR001173">
    <property type="entry name" value="Glyco_trans_2-like"/>
</dbReference>
<feature type="compositionally biased region" description="Low complexity" evidence="7">
    <location>
        <begin position="80"/>
        <end position="98"/>
    </location>
</feature>
<reference evidence="10 11" key="1">
    <citation type="submission" date="2018-08" db="EMBL/GenBank/DDBJ databases">
        <title>Diversity &amp; Physiological Properties of Lignin-Decomposing Actinobacteria from Soil.</title>
        <authorList>
            <person name="Roh S.G."/>
            <person name="Kim S.B."/>
        </authorList>
    </citation>
    <scope>NUCLEOTIDE SEQUENCE [LARGE SCALE GENOMIC DNA]</scope>
    <source>
        <strain evidence="10 11">MMS17-GH009</strain>
    </source>
</reference>
<dbReference type="PANTHER" id="PTHR43867">
    <property type="entry name" value="CELLULOSE SYNTHASE CATALYTIC SUBUNIT A [UDP-FORMING]"/>
    <property type="match status" value="1"/>
</dbReference>
<feature type="transmembrane region" description="Helical" evidence="8">
    <location>
        <begin position="587"/>
        <end position="607"/>
    </location>
</feature>
<feature type="transmembrane region" description="Helical" evidence="8">
    <location>
        <begin position="619"/>
        <end position="639"/>
    </location>
</feature>
<evidence type="ECO:0000256" key="7">
    <source>
        <dbReference type="SAM" id="MobiDB-lite"/>
    </source>
</evidence>
<comment type="subcellular location">
    <subcellularLocation>
        <location evidence="1">Membrane</location>
        <topology evidence="1">Multi-pass membrane protein</topology>
    </subcellularLocation>
</comment>
<keyword evidence="6 8" id="KW-0472">Membrane</keyword>
<feature type="transmembrane region" description="Helical" evidence="8">
    <location>
        <begin position="547"/>
        <end position="566"/>
    </location>
</feature>
<proteinExistence type="predicted"/>
<keyword evidence="4 8" id="KW-0812">Transmembrane</keyword>
<protein>
    <submittedName>
        <fullName evidence="10">Glycosyltransferase</fullName>
    </submittedName>
</protein>
<keyword evidence="5 8" id="KW-1133">Transmembrane helix</keyword>
<feature type="region of interest" description="Disordered" evidence="7">
    <location>
        <begin position="44"/>
        <end position="102"/>
    </location>
</feature>
<feature type="compositionally biased region" description="Basic and acidic residues" evidence="7">
    <location>
        <begin position="700"/>
        <end position="711"/>
    </location>
</feature>
<evidence type="ECO:0000256" key="6">
    <source>
        <dbReference type="ARBA" id="ARBA00023136"/>
    </source>
</evidence>
<feature type="compositionally biased region" description="Pro residues" evidence="7">
    <location>
        <begin position="68"/>
        <end position="79"/>
    </location>
</feature>
<evidence type="ECO:0000313" key="10">
    <source>
        <dbReference type="EMBL" id="RGD59777.1"/>
    </source>
</evidence>
<evidence type="ECO:0000256" key="5">
    <source>
        <dbReference type="ARBA" id="ARBA00022989"/>
    </source>
</evidence>
<dbReference type="InterPro" id="IPR050321">
    <property type="entry name" value="Glycosyltr_2/OpgH_subfam"/>
</dbReference>